<comment type="caution">
    <text evidence="1">The sequence shown here is derived from an EMBL/GenBank/DDBJ whole genome shotgun (WGS) entry which is preliminary data.</text>
</comment>
<dbReference type="Proteomes" id="UP001144323">
    <property type="component" value="Unassembled WGS sequence"/>
</dbReference>
<sequence>MRNGPLPRNDVVTRNGEEEAVWGLVLGLRGADARMVVTGVKARLAELEP</sequence>
<dbReference type="EMBL" id="BSEC01000004">
    <property type="protein sequence ID" value="GLI95611.1"/>
    <property type="molecule type" value="Genomic_DNA"/>
</dbReference>
<name>A0A9W6GZ62_9HYPH</name>
<keyword evidence="2" id="KW-1185">Reference proteome</keyword>
<dbReference type="AlphaFoldDB" id="A0A9W6GZ62"/>
<accession>A0A9W6GZ62</accession>
<proteinExistence type="predicted"/>
<organism evidence="1 2">
    <name type="scientific">Methylocystis echinoides</name>
    <dbReference type="NCBI Taxonomy" id="29468"/>
    <lineage>
        <taxon>Bacteria</taxon>
        <taxon>Pseudomonadati</taxon>
        <taxon>Pseudomonadota</taxon>
        <taxon>Alphaproteobacteria</taxon>
        <taxon>Hyphomicrobiales</taxon>
        <taxon>Methylocystaceae</taxon>
        <taxon>Methylocystis</taxon>
    </lineage>
</organism>
<protein>
    <submittedName>
        <fullName evidence="1">Uncharacterized protein</fullName>
    </submittedName>
</protein>
<reference evidence="1" key="1">
    <citation type="journal article" date="2023" name="Int. J. Syst. Evol. Microbiol.">
        <title>Methylocystis iwaonis sp. nov., a type II methane-oxidizing bacterium from surface soil of a rice paddy field in Japan, and emended description of the genus Methylocystis (ex Whittenbury et al. 1970) Bowman et al. 1993.</title>
        <authorList>
            <person name="Kaise H."/>
            <person name="Sawadogo J.B."/>
            <person name="Alam M.S."/>
            <person name="Ueno C."/>
            <person name="Dianou D."/>
            <person name="Shinjo R."/>
            <person name="Asakawa S."/>
        </authorList>
    </citation>
    <scope>NUCLEOTIDE SEQUENCE</scope>
    <source>
        <strain evidence="1">LMG27198</strain>
    </source>
</reference>
<evidence type="ECO:0000313" key="2">
    <source>
        <dbReference type="Proteomes" id="UP001144323"/>
    </source>
</evidence>
<gene>
    <name evidence="1" type="ORF">LMG27198_46030</name>
</gene>
<evidence type="ECO:0000313" key="1">
    <source>
        <dbReference type="EMBL" id="GLI95611.1"/>
    </source>
</evidence>